<dbReference type="Gramene" id="ORUFI10G08830.1">
    <property type="protein sequence ID" value="ORUFI10G08830.1"/>
    <property type="gene ID" value="ORUFI10G08830"/>
</dbReference>
<protein>
    <submittedName>
        <fullName evidence="1">Uncharacterized protein</fullName>
    </submittedName>
</protein>
<name>A0A0E0QYI2_ORYRU</name>
<evidence type="ECO:0000313" key="2">
    <source>
        <dbReference type="Proteomes" id="UP000008022"/>
    </source>
</evidence>
<evidence type="ECO:0000313" key="1">
    <source>
        <dbReference type="EnsemblPlants" id="ORUFI10G08830.1"/>
    </source>
</evidence>
<dbReference type="Proteomes" id="UP000008022">
    <property type="component" value="Unassembled WGS sequence"/>
</dbReference>
<dbReference type="HOGENOM" id="CLU_1311925_0_0_1"/>
<dbReference type="AlphaFoldDB" id="A0A0E0QYI2"/>
<proteinExistence type="predicted"/>
<keyword evidence="2" id="KW-1185">Reference proteome</keyword>
<sequence>MLLLLSTYRCAGSTPNRRCPLPLISTFLSASLTPPKLDLGAPDPAPPLPPLLPRPTSISPALSPWGTLDPPPGAPDPSRRCCLRSPWSHYAVCRSDLPRRGQASLGFVVPTTTFLVGRSAFRIWKEITKTIGANFVDKLEANAETKFQQEAPPVVIASKSWKDRAVENPYSARQNSKSIQKRLGGKARTQVKAVWGKETVNKIWEEINQK</sequence>
<organism evidence="1 2">
    <name type="scientific">Oryza rufipogon</name>
    <name type="common">Brownbeard rice</name>
    <name type="synonym">Asian wild rice</name>
    <dbReference type="NCBI Taxonomy" id="4529"/>
    <lineage>
        <taxon>Eukaryota</taxon>
        <taxon>Viridiplantae</taxon>
        <taxon>Streptophyta</taxon>
        <taxon>Embryophyta</taxon>
        <taxon>Tracheophyta</taxon>
        <taxon>Spermatophyta</taxon>
        <taxon>Magnoliopsida</taxon>
        <taxon>Liliopsida</taxon>
        <taxon>Poales</taxon>
        <taxon>Poaceae</taxon>
        <taxon>BOP clade</taxon>
        <taxon>Oryzoideae</taxon>
        <taxon>Oryzeae</taxon>
        <taxon>Oryzinae</taxon>
        <taxon>Oryza</taxon>
    </lineage>
</organism>
<accession>A0A0E0QYI2</accession>
<reference evidence="1" key="2">
    <citation type="submission" date="2015-06" db="UniProtKB">
        <authorList>
            <consortium name="EnsemblPlants"/>
        </authorList>
    </citation>
    <scope>IDENTIFICATION</scope>
</reference>
<dbReference type="EnsemblPlants" id="ORUFI10G08830.1">
    <property type="protein sequence ID" value="ORUFI10G08830.1"/>
    <property type="gene ID" value="ORUFI10G08830"/>
</dbReference>
<reference evidence="2" key="1">
    <citation type="submission" date="2013-06" db="EMBL/GenBank/DDBJ databases">
        <authorList>
            <person name="Zhao Q."/>
        </authorList>
    </citation>
    <scope>NUCLEOTIDE SEQUENCE</scope>
    <source>
        <strain evidence="2">cv. W1943</strain>
    </source>
</reference>